<evidence type="ECO:0000313" key="3">
    <source>
        <dbReference type="Proteomes" id="UP001501692"/>
    </source>
</evidence>
<sequence length="408" mass="47161">MFKKITLFLALILGLNSFTQSSFIKGYYINNSNEKINCLIKNVDWLNNPTEFKYKLSESSQQETQTINLVKEFVIINVAKYVRHNINIDRSSNVINEMGYDKNPIFKKEQLFLKVLIEGKANLYLYEDKGLVRYFFNKDLTEVKQLIFKNYLTDEGMVAKNNEFRRQLWNTLKCENISMDQLAKINYRQSELIKFFSKYNECINSEFVNYQKKQKRDLFNLTIRPGLRSSSLSIGNRNSRRNFDFDKGITSLRLGLEAELILGFNNSKWSLLIEPTYKNFKTEQTFNSIFTSDEEFFVAANQKALDLNFGVRYYISSNKKINIFTNIIGTYTKSFDSSITITSSIEGKSVEKLDITSGGNAAIGIGCKHRAGYSMELRYLPKHDLLNGLGAWGSQFSSVSILFGYTIF</sequence>
<keyword evidence="1" id="KW-0732">Signal</keyword>
<proteinExistence type="predicted"/>
<accession>A0ABP9GYT8</accession>
<evidence type="ECO:0000313" key="2">
    <source>
        <dbReference type="EMBL" id="GAA4957002.1"/>
    </source>
</evidence>
<dbReference type="Proteomes" id="UP001501692">
    <property type="component" value="Unassembled WGS sequence"/>
</dbReference>
<feature type="chain" id="PRO_5046852629" description="tRNA modification GTPase" evidence="1">
    <location>
        <begin position="25"/>
        <end position="408"/>
    </location>
</feature>
<keyword evidence="3" id="KW-1185">Reference proteome</keyword>
<dbReference type="EMBL" id="BAABJK010000002">
    <property type="protein sequence ID" value="GAA4957002.1"/>
    <property type="molecule type" value="Genomic_DNA"/>
</dbReference>
<evidence type="ECO:0000256" key="1">
    <source>
        <dbReference type="SAM" id="SignalP"/>
    </source>
</evidence>
<evidence type="ECO:0008006" key="4">
    <source>
        <dbReference type="Google" id="ProtNLM"/>
    </source>
</evidence>
<reference evidence="3" key="1">
    <citation type="journal article" date="2019" name="Int. J. Syst. Evol. Microbiol.">
        <title>The Global Catalogue of Microorganisms (GCM) 10K type strain sequencing project: providing services to taxonomists for standard genome sequencing and annotation.</title>
        <authorList>
            <consortium name="The Broad Institute Genomics Platform"/>
            <consortium name="The Broad Institute Genome Sequencing Center for Infectious Disease"/>
            <person name="Wu L."/>
            <person name="Ma J."/>
        </authorList>
    </citation>
    <scope>NUCLEOTIDE SEQUENCE [LARGE SCALE GENOMIC DNA]</scope>
    <source>
        <strain evidence="3">JCM 18287</strain>
    </source>
</reference>
<organism evidence="2 3">
    <name type="scientific">Algibacter aquimarinus</name>
    <dbReference type="NCBI Taxonomy" id="1136748"/>
    <lineage>
        <taxon>Bacteria</taxon>
        <taxon>Pseudomonadati</taxon>
        <taxon>Bacteroidota</taxon>
        <taxon>Flavobacteriia</taxon>
        <taxon>Flavobacteriales</taxon>
        <taxon>Flavobacteriaceae</taxon>
        <taxon>Algibacter</taxon>
    </lineage>
</organism>
<protein>
    <recommendedName>
        <fullName evidence="4">tRNA modification GTPase</fullName>
    </recommendedName>
</protein>
<gene>
    <name evidence="2" type="ORF">GCM10023315_00340</name>
</gene>
<feature type="signal peptide" evidence="1">
    <location>
        <begin position="1"/>
        <end position="24"/>
    </location>
</feature>
<name>A0ABP9GYT8_9FLAO</name>
<dbReference type="RefSeq" id="WP_345162936.1">
    <property type="nucleotide sequence ID" value="NZ_BAABJK010000002.1"/>
</dbReference>
<comment type="caution">
    <text evidence="2">The sequence shown here is derived from an EMBL/GenBank/DDBJ whole genome shotgun (WGS) entry which is preliminary data.</text>
</comment>